<dbReference type="CDD" id="cd00200">
    <property type="entry name" value="WD40"/>
    <property type="match status" value="1"/>
</dbReference>
<dbReference type="Gene3D" id="1.25.40.470">
    <property type="match status" value="1"/>
</dbReference>
<evidence type="ECO:0000259" key="16">
    <source>
        <dbReference type="Pfam" id="PF06957"/>
    </source>
</evidence>
<evidence type="ECO:0000259" key="17">
    <source>
        <dbReference type="Pfam" id="PF23953"/>
    </source>
</evidence>
<dbReference type="Pfam" id="PF06957">
    <property type="entry name" value="COPI_C"/>
    <property type="match status" value="1"/>
</dbReference>
<keyword evidence="7 12" id="KW-0931">ER-Golgi transport</keyword>
<comment type="subunit">
    <text evidence="12">Oligomeric complex that consists of at least the alpha, beta, beta', gamma, delta, epsilon and zeta subunits.</text>
</comment>
<feature type="repeat" description="WD" evidence="13">
    <location>
        <begin position="171"/>
        <end position="202"/>
    </location>
</feature>
<keyword evidence="8 12" id="KW-0653">Protein transport</keyword>
<dbReference type="InterPro" id="IPR016391">
    <property type="entry name" value="Coatomer_asu"/>
</dbReference>
<proteinExistence type="predicted"/>
<dbReference type="InterPro" id="IPR050844">
    <property type="entry name" value="Coatomer_complex_subunit"/>
</dbReference>
<comment type="subcellular location">
    <subcellularLocation>
        <location evidence="12">Cytoplasm</location>
    </subcellularLocation>
    <subcellularLocation>
        <location evidence="1 12">Golgi apparatus membrane</location>
        <topology evidence="1 12">Peripheral membrane protein</topology>
        <orientation evidence="1">Cytoplasmic side</orientation>
    </subcellularLocation>
    <subcellularLocation>
        <location evidence="2">Cytoplasmic vesicle</location>
        <location evidence="2">COPI-coated vesicle membrane</location>
        <topology evidence="2">Peripheral membrane protein</topology>
        <orientation evidence="2">Cytoplasmic side</orientation>
    </subcellularLocation>
</comment>
<dbReference type="PROSITE" id="PS50294">
    <property type="entry name" value="WD_REPEATS_REGION"/>
    <property type="match status" value="5"/>
</dbReference>
<dbReference type="InterPro" id="IPR006692">
    <property type="entry name" value="Beta-prop_COPA/B_2nd"/>
</dbReference>
<dbReference type="InterPro" id="IPR036322">
    <property type="entry name" value="WD40_repeat_dom_sf"/>
</dbReference>
<dbReference type="PROSITE" id="PS00678">
    <property type="entry name" value="WD_REPEATS_1"/>
    <property type="match status" value="2"/>
</dbReference>
<keyword evidence="19" id="KW-1185">Reference proteome</keyword>
<evidence type="ECO:0000256" key="4">
    <source>
        <dbReference type="ARBA" id="ARBA00022490"/>
    </source>
</evidence>
<dbReference type="EMBL" id="OU015569">
    <property type="protein sequence ID" value="CAG5094545.1"/>
    <property type="molecule type" value="Genomic_DNA"/>
</dbReference>
<dbReference type="SUPFAM" id="SSF82171">
    <property type="entry name" value="DPP6 N-terminal domain-like"/>
    <property type="match status" value="1"/>
</dbReference>
<evidence type="ECO:0000256" key="13">
    <source>
        <dbReference type="PROSITE-ProRule" id="PRU00221"/>
    </source>
</evidence>
<evidence type="ECO:0000313" key="19">
    <source>
        <dbReference type="Proteomes" id="UP001158576"/>
    </source>
</evidence>
<keyword evidence="3 12" id="KW-0813">Transport</keyword>
<keyword evidence="9 12" id="KW-0333">Golgi apparatus</keyword>
<dbReference type="PANTHER" id="PTHR19876">
    <property type="entry name" value="COATOMER"/>
    <property type="match status" value="1"/>
</dbReference>
<comment type="function">
    <text evidence="11">The coatomer is a cytosolic protein complex that binds to dilysine motifs and reversibly associates with Golgi non-clathrin-coated vesicles, which further mediate biosynthetic protein transport from the ER, via the Golgi up to the trans Golgi network. Coatomer complex is required for budding from Golgi membranes, and is essential for the retrograde Golgi-to-ER transport of dilysine-tagged proteins. In mammals, the coatomer can only be recruited by membranes associated to ADP-ribosylation factors (ARFs), which are small GTP-binding proteins; the complex also influences the Golgi structural integrity, as well as the processing, activity, and endocytic recycling of LDL receptors.</text>
</comment>
<evidence type="ECO:0000256" key="12">
    <source>
        <dbReference type="PIRNR" id="PIRNR003354"/>
    </source>
</evidence>
<evidence type="ECO:0000256" key="1">
    <source>
        <dbReference type="ARBA" id="ARBA00004255"/>
    </source>
</evidence>
<dbReference type="PROSITE" id="PS50082">
    <property type="entry name" value="WD_REPEATS_2"/>
    <property type="match status" value="5"/>
</dbReference>
<feature type="repeat" description="WD" evidence="13">
    <location>
        <begin position="8"/>
        <end position="49"/>
    </location>
</feature>
<evidence type="ECO:0000256" key="10">
    <source>
        <dbReference type="ARBA" id="ARBA00023136"/>
    </source>
</evidence>
<feature type="region of interest" description="Disordered" evidence="14">
    <location>
        <begin position="365"/>
        <end position="385"/>
    </location>
</feature>
<keyword evidence="10 12" id="KW-0472">Membrane</keyword>
<dbReference type="InterPro" id="IPR010714">
    <property type="entry name" value="Coatomer_asu_C"/>
</dbReference>
<reference evidence="18 19" key="1">
    <citation type="submission" date="2021-04" db="EMBL/GenBank/DDBJ databases">
        <authorList>
            <person name="Bliznina A."/>
        </authorList>
    </citation>
    <scope>NUCLEOTIDE SEQUENCE [LARGE SCALE GENOMIC DNA]</scope>
</reference>
<dbReference type="Proteomes" id="UP001158576">
    <property type="component" value="Chromosome XSR"/>
</dbReference>
<sequence length="1175" mass="130983">MLTRIEQFEEHDGPVRGIAFHSQQPLFVSGGDDYKIKVWNYKLKRCLFTLLGHLDYIRTVSFHSELPWILSCSDDQTIRIWNWQSRSCVSVLTGHNHYVMSAQFHPTEDLVVSASLDQTVRIWDISNLKTKNSSGAPGMSGPSGPGGSNSGNSPQSLDLFSTSGAQVKSVLEGHDRGVNWASFHPSMPLIVSAADDRQVKLWRYNETKAWELDTCRGHYNNVSCCLFHPRQELILSSSEDKSIRVWDVQKRTGLHTFRRDHDRFWIMSAHPTLNLFAAGHDQGLIIFKLERERPAYASNGNLVYYVKDKFLRQLDLTTSKDTPLMMLRATTQKAPVYSMSYNAAENAVLLCTRSSNVENSTYDLYQVPKSSDSSNPDQPEGKRSSGLTAVWVARNRFAVIDRTHSIQIKNLKNEVTKKIQLNGVDEIFQAGPGHLLLRDSEGITLYDVQQKRNLAQAKIGKVKYVIWSPDNSQVALLAKNQILICNKKLETLAKITENRVKSAAWDENGILIYTTAHHIKYALPNGDHGIIRTLYVPIYITKVQGSKVFCLDREARPRILNIDPTEYKFKLALVQRKYDEVLQMVRGAKLVGQSIIAYLKEKGYPEVALHFVKDDKTRFALALDCGNIEVALEAARSLDDKSCWERLSEAALQQGNVEVVELCYQRTNNLNKLSFLYLLNGNHDKLKKMMKISAVKGDVSGHFQTSLYLGDVEERINILKGCGQKSLAYLTAATHGLSEQAEEIKEGVQGELPTPLEDAALLVPPPCKTKDNGNWPLLTVSKGFFEGAIKNKGAGIADDVNDDDDDGSVGWGNDSLNSEASDDEIEAKSEDGSGWGGDSDDDLDIPDDIDIGPDPVGDGSYVPPTKGTSQAIHWANNSQLAGDHVAAGSFESACRLLHDQLAMVDFTEMKPVFMQCYAGARSSFVGLPSLVPMTGFPHRNWRDAGPKNGLPNISIKLETLTDRLQEAYTLTTKGKFQDAVDTMRRVMLLVPLTVVDTKNKIAEAQELIRICREYIIALSMEIERKTLPKSEAKRSCEMAAYMTHCQLQPKHLILSLNTAMTLAYKIKNFKSAHAFAKRLIEMGPKPEVAQKARKVLAACEKNLSDEVALDYDQHNPFDLCAASYTPIYRGKAVVKDPLSGASYLPEYNGQVCRVTKATKIGADVVGLRISPIQFR</sequence>
<feature type="domain" description="Coatomer alpha subunit C-terminal" evidence="16">
    <location>
        <begin position="782"/>
        <end position="1175"/>
    </location>
</feature>
<evidence type="ECO:0000256" key="8">
    <source>
        <dbReference type="ARBA" id="ARBA00022927"/>
    </source>
</evidence>
<evidence type="ECO:0000313" key="18">
    <source>
        <dbReference type="EMBL" id="CAG5094545.1"/>
    </source>
</evidence>
<feature type="compositionally biased region" description="Polar residues" evidence="14">
    <location>
        <begin position="365"/>
        <end position="377"/>
    </location>
</feature>
<feature type="domain" description="COPA/B second beta-propeller" evidence="15">
    <location>
        <begin position="311"/>
        <end position="552"/>
    </location>
</feature>
<dbReference type="PANTHER" id="PTHR19876:SF1">
    <property type="entry name" value="COATOMER SUBUNIT ALPHA"/>
    <property type="match status" value="1"/>
</dbReference>
<name>A0ABN7SBE3_OIKDI</name>
<evidence type="ECO:0000256" key="9">
    <source>
        <dbReference type="ARBA" id="ARBA00023034"/>
    </source>
</evidence>
<dbReference type="InterPro" id="IPR019775">
    <property type="entry name" value="WD40_repeat_CS"/>
</dbReference>
<evidence type="ECO:0000256" key="6">
    <source>
        <dbReference type="ARBA" id="ARBA00022737"/>
    </source>
</evidence>
<evidence type="ECO:0000256" key="3">
    <source>
        <dbReference type="ARBA" id="ARBA00022448"/>
    </source>
</evidence>
<evidence type="ECO:0000256" key="11">
    <source>
        <dbReference type="ARBA" id="ARBA00024791"/>
    </source>
</evidence>
<keyword evidence="5 13" id="KW-0853">WD repeat</keyword>
<dbReference type="Pfam" id="PF04053">
    <property type="entry name" value="B-prop_COPA_B_2nd"/>
    <property type="match status" value="1"/>
</dbReference>
<keyword evidence="4 12" id="KW-0963">Cytoplasm</keyword>
<dbReference type="Pfam" id="PF00400">
    <property type="entry name" value="WD40"/>
    <property type="match status" value="5"/>
</dbReference>
<feature type="repeat" description="WD" evidence="13">
    <location>
        <begin position="215"/>
        <end position="256"/>
    </location>
</feature>
<dbReference type="CDD" id="cd22948">
    <property type="entry name" value="Coatomer_WDAD_alpha"/>
    <property type="match status" value="1"/>
</dbReference>
<accession>A0ABN7SBE3</accession>
<dbReference type="InterPro" id="IPR020472">
    <property type="entry name" value="WD40_PAC1"/>
</dbReference>
<organism evidence="18 19">
    <name type="scientific">Oikopleura dioica</name>
    <name type="common">Tunicate</name>
    <dbReference type="NCBI Taxonomy" id="34765"/>
    <lineage>
        <taxon>Eukaryota</taxon>
        <taxon>Metazoa</taxon>
        <taxon>Chordata</taxon>
        <taxon>Tunicata</taxon>
        <taxon>Appendicularia</taxon>
        <taxon>Copelata</taxon>
        <taxon>Oikopleuridae</taxon>
        <taxon>Oikopleura</taxon>
    </lineage>
</organism>
<dbReference type="PRINTS" id="PR00320">
    <property type="entry name" value="GPROTEINBRPT"/>
</dbReference>
<feature type="region of interest" description="Disordered" evidence="14">
    <location>
        <begin position="132"/>
        <end position="157"/>
    </location>
</feature>
<dbReference type="InterPro" id="IPR047312">
    <property type="entry name" value="Coatomer_alpha_WD-assoc_reg"/>
</dbReference>
<keyword evidence="6" id="KW-0677">Repeat</keyword>
<dbReference type="PIRSF" id="PIRSF003354">
    <property type="entry name" value="Coatomer_alpha_subunit"/>
    <property type="match status" value="1"/>
</dbReference>
<dbReference type="Pfam" id="PF23953">
    <property type="entry name" value="TPR_COPA_B"/>
    <property type="match status" value="1"/>
</dbReference>
<feature type="domain" description="COPA/B TPR" evidence="17">
    <location>
        <begin position="593"/>
        <end position="741"/>
    </location>
</feature>
<gene>
    <name evidence="18" type="ORF">OKIOD_LOCUS5213</name>
</gene>
<dbReference type="SMART" id="SM00320">
    <property type="entry name" value="WD40"/>
    <property type="match status" value="6"/>
</dbReference>
<evidence type="ECO:0000256" key="14">
    <source>
        <dbReference type="SAM" id="MobiDB-lite"/>
    </source>
</evidence>
<protein>
    <recommendedName>
        <fullName evidence="12">Coatomer subunit alpha</fullName>
    </recommendedName>
</protein>
<dbReference type="InterPro" id="IPR015943">
    <property type="entry name" value="WD40/YVTN_repeat-like_dom_sf"/>
</dbReference>
<dbReference type="InterPro" id="IPR001680">
    <property type="entry name" value="WD40_rpt"/>
</dbReference>
<dbReference type="Gene3D" id="2.130.10.10">
    <property type="entry name" value="YVTN repeat-like/Quinoprotein amine dehydrogenase"/>
    <property type="match status" value="1"/>
</dbReference>
<feature type="region of interest" description="Disordered" evidence="14">
    <location>
        <begin position="794"/>
        <end position="846"/>
    </location>
</feature>
<feature type="repeat" description="WD" evidence="13">
    <location>
        <begin position="92"/>
        <end position="133"/>
    </location>
</feature>
<evidence type="ECO:0000259" key="15">
    <source>
        <dbReference type="Pfam" id="PF04053"/>
    </source>
</evidence>
<dbReference type="InterPro" id="IPR056176">
    <property type="entry name" value="TPR_COPA_B"/>
</dbReference>
<dbReference type="SUPFAM" id="SSF50978">
    <property type="entry name" value="WD40 repeat-like"/>
    <property type="match status" value="1"/>
</dbReference>
<evidence type="ECO:0000256" key="2">
    <source>
        <dbReference type="ARBA" id="ARBA00004347"/>
    </source>
</evidence>
<evidence type="ECO:0000256" key="7">
    <source>
        <dbReference type="ARBA" id="ARBA00022892"/>
    </source>
</evidence>
<evidence type="ECO:0000256" key="5">
    <source>
        <dbReference type="ARBA" id="ARBA00022574"/>
    </source>
</evidence>
<feature type="repeat" description="WD" evidence="13">
    <location>
        <begin position="50"/>
        <end position="91"/>
    </location>
</feature>